<evidence type="ECO:0000313" key="2">
    <source>
        <dbReference type="Proteomes" id="UP000823775"/>
    </source>
</evidence>
<feature type="non-terminal residue" evidence="1">
    <location>
        <position position="1"/>
    </location>
</feature>
<dbReference type="Proteomes" id="UP000823775">
    <property type="component" value="Unassembled WGS sequence"/>
</dbReference>
<dbReference type="EMBL" id="JACEIK010005449">
    <property type="protein sequence ID" value="MCE0481540.1"/>
    <property type="molecule type" value="Genomic_DNA"/>
</dbReference>
<evidence type="ECO:0000313" key="1">
    <source>
        <dbReference type="EMBL" id="MCE0481540.1"/>
    </source>
</evidence>
<sequence length="89" mass="9926">EQVHLWILLGTLEDCSSDEELEPEELENILAKLKEAVKSDVRQSAISVFSTLLDIFPDKLDCLGNLGIACIQRYKGTFAGAGFRLHSIY</sequence>
<keyword evidence="2" id="KW-1185">Reference proteome</keyword>
<organism evidence="1 2">
    <name type="scientific">Datura stramonium</name>
    <name type="common">Jimsonweed</name>
    <name type="synonym">Common thornapple</name>
    <dbReference type="NCBI Taxonomy" id="4076"/>
    <lineage>
        <taxon>Eukaryota</taxon>
        <taxon>Viridiplantae</taxon>
        <taxon>Streptophyta</taxon>
        <taxon>Embryophyta</taxon>
        <taxon>Tracheophyta</taxon>
        <taxon>Spermatophyta</taxon>
        <taxon>Magnoliopsida</taxon>
        <taxon>eudicotyledons</taxon>
        <taxon>Gunneridae</taxon>
        <taxon>Pentapetalae</taxon>
        <taxon>asterids</taxon>
        <taxon>lamiids</taxon>
        <taxon>Solanales</taxon>
        <taxon>Solanaceae</taxon>
        <taxon>Solanoideae</taxon>
        <taxon>Datureae</taxon>
        <taxon>Datura</taxon>
    </lineage>
</organism>
<proteinExistence type="predicted"/>
<comment type="caution">
    <text evidence="1">The sequence shown here is derived from an EMBL/GenBank/DDBJ whole genome shotgun (WGS) entry which is preliminary data.</text>
</comment>
<name>A0ABS8VNK0_DATST</name>
<gene>
    <name evidence="1" type="ORF">HAX54_039353</name>
</gene>
<reference evidence="1 2" key="1">
    <citation type="journal article" date="2021" name="BMC Genomics">
        <title>Datura genome reveals duplications of psychoactive alkaloid biosynthetic genes and high mutation rate following tissue culture.</title>
        <authorList>
            <person name="Rajewski A."/>
            <person name="Carter-House D."/>
            <person name="Stajich J."/>
            <person name="Litt A."/>
        </authorList>
    </citation>
    <scope>NUCLEOTIDE SEQUENCE [LARGE SCALE GENOMIC DNA]</scope>
    <source>
        <strain evidence="1">AR-01</strain>
    </source>
</reference>
<accession>A0ABS8VNK0</accession>
<protein>
    <submittedName>
        <fullName evidence="1">Uncharacterized protein</fullName>
    </submittedName>
</protein>